<comment type="caution">
    <text evidence="1">The sequence shown here is derived from an EMBL/GenBank/DDBJ whole genome shotgun (WGS) entry which is preliminary data.</text>
</comment>
<proteinExistence type="predicted"/>
<gene>
    <name evidence="1" type="ORF">B0H15DRAFT_150344</name>
</gene>
<evidence type="ECO:0000313" key="1">
    <source>
        <dbReference type="EMBL" id="KAJ7094024.1"/>
    </source>
</evidence>
<evidence type="ECO:0000313" key="2">
    <source>
        <dbReference type="Proteomes" id="UP001222325"/>
    </source>
</evidence>
<name>A0AAD6XTB9_9AGAR</name>
<protein>
    <submittedName>
        <fullName evidence="1">Uncharacterized protein</fullName>
    </submittedName>
</protein>
<reference evidence="1" key="1">
    <citation type="submission" date="2023-03" db="EMBL/GenBank/DDBJ databases">
        <title>Massive genome expansion in bonnet fungi (Mycena s.s.) driven by repeated elements and novel gene families across ecological guilds.</title>
        <authorList>
            <consortium name="Lawrence Berkeley National Laboratory"/>
            <person name="Harder C.B."/>
            <person name="Miyauchi S."/>
            <person name="Viragh M."/>
            <person name="Kuo A."/>
            <person name="Thoen E."/>
            <person name="Andreopoulos B."/>
            <person name="Lu D."/>
            <person name="Skrede I."/>
            <person name="Drula E."/>
            <person name="Henrissat B."/>
            <person name="Morin E."/>
            <person name="Kohler A."/>
            <person name="Barry K."/>
            <person name="LaButti K."/>
            <person name="Morin E."/>
            <person name="Salamov A."/>
            <person name="Lipzen A."/>
            <person name="Mereny Z."/>
            <person name="Hegedus B."/>
            <person name="Baldrian P."/>
            <person name="Stursova M."/>
            <person name="Weitz H."/>
            <person name="Taylor A."/>
            <person name="Grigoriev I.V."/>
            <person name="Nagy L.G."/>
            <person name="Martin F."/>
            <person name="Kauserud H."/>
        </authorList>
    </citation>
    <scope>NUCLEOTIDE SEQUENCE</scope>
    <source>
        <strain evidence="1">CBHHK173m</strain>
    </source>
</reference>
<sequence length="138" mass="15054">MDADCTSRYIITTSTIASIDPFLYSIHDLSLPDAQAGKSHCWLHVSSNLGCKAKKCRYFHPHDPVPYRKHTPCPGWATCGGRGGCPFKHPEQLRNGPGPGRPAALLTPRGLVNQWAAVPCFGGIPNVNLARPQYAVYN</sequence>
<dbReference type="AlphaFoldDB" id="A0AAD6XTB9"/>
<dbReference type="Proteomes" id="UP001222325">
    <property type="component" value="Unassembled WGS sequence"/>
</dbReference>
<accession>A0AAD6XTB9</accession>
<keyword evidence="2" id="KW-1185">Reference proteome</keyword>
<dbReference type="EMBL" id="JARJCN010000015">
    <property type="protein sequence ID" value="KAJ7094024.1"/>
    <property type="molecule type" value="Genomic_DNA"/>
</dbReference>
<organism evidence="1 2">
    <name type="scientific">Mycena belliarum</name>
    <dbReference type="NCBI Taxonomy" id="1033014"/>
    <lineage>
        <taxon>Eukaryota</taxon>
        <taxon>Fungi</taxon>
        <taxon>Dikarya</taxon>
        <taxon>Basidiomycota</taxon>
        <taxon>Agaricomycotina</taxon>
        <taxon>Agaricomycetes</taxon>
        <taxon>Agaricomycetidae</taxon>
        <taxon>Agaricales</taxon>
        <taxon>Marasmiineae</taxon>
        <taxon>Mycenaceae</taxon>
        <taxon>Mycena</taxon>
    </lineage>
</organism>